<dbReference type="EMBL" id="FJUX01000071">
    <property type="protein sequence ID" value="CZT04845.1"/>
    <property type="molecule type" value="Genomic_DNA"/>
</dbReference>
<gene>
    <name evidence="1" type="ORF">RAG0_11152</name>
</gene>
<accession>A0A1E1L2V1</accession>
<dbReference type="Proteomes" id="UP000178912">
    <property type="component" value="Unassembled WGS sequence"/>
</dbReference>
<protein>
    <submittedName>
        <fullName evidence="1">Uncharacterized protein</fullName>
    </submittedName>
</protein>
<evidence type="ECO:0000313" key="1">
    <source>
        <dbReference type="EMBL" id="CZT04845.1"/>
    </source>
</evidence>
<name>A0A1E1L2V1_9HELO</name>
<dbReference type="OrthoDB" id="3445384at2759"/>
<sequence length="67" mass="7723">MPLFTKKITGPPMTPEEARDAKEFEAYKLQQRTTAAREKYWGCEKKQSSRGIMAWGPLEKVFSSLKN</sequence>
<dbReference type="AlphaFoldDB" id="A0A1E1L2V1"/>
<reference evidence="2" key="1">
    <citation type="submission" date="2016-03" db="EMBL/GenBank/DDBJ databases">
        <authorList>
            <person name="Guldener U."/>
        </authorList>
    </citation>
    <scope>NUCLEOTIDE SEQUENCE [LARGE SCALE GENOMIC DNA]</scope>
    <source>
        <strain evidence="2">04CH-RAC-A.6.1</strain>
    </source>
</reference>
<keyword evidence="2" id="KW-1185">Reference proteome</keyword>
<proteinExistence type="predicted"/>
<evidence type="ECO:0000313" key="2">
    <source>
        <dbReference type="Proteomes" id="UP000178912"/>
    </source>
</evidence>
<organism evidence="1 2">
    <name type="scientific">Rhynchosporium agropyri</name>
    <dbReference type="NCBI Taxonomy" id="914238"/>
    <lineage>
        <taxon>Eukaryota</taxon>
        <taxon>Fungi</taxon>
        <taxon>Dikarya</taxon>
        <taxon>Ascomycota</taxon>
        <taxon>Pezizomycotina</taxon>
        <taxon>Leotiomycetes</taxon>
        <taxon>Helotiales</taxon>
        <taxon>Ploettnerulaceae</taxon>
        <taxon>Rhynchosporium</taxon>
    </lineage>
</organism>